<keyword evidence="10" id="KW-1185">Reference proteome</keyword>
<dbReference type="OMA" id="VISADWR"/>
<evidence type="ECO:0000256" key="7">
    <source>
        <dbReference type="SAM" id="SignalP"/>
    </source>
</evidence>
<evidence type="ECO:0000313" key="11">
    <source>
        <dbReference type="RefSeq" id="XP_013409423.1"/>
    </source>
</evidence>
<comment type="subcellular location">
    <subcellularLocation>
        <location evidence="1">Membrane</location>
        <topology evidence="1">Multi-pass membrane protein</topology>
    </subcellularLocation>
</comment>
<keyword evidence="7" id="KW-0732">Signal</keyword>
<keyword evidence="5 6" id="KW-0472">Membrane</keyword>
<dbReference type="Gene3D" id="2.70.170.10">
    <property type="entry name" value="Neurotransmitter-gated ion-channel ligand-binding domain"/>
    <property type="match status" value="1"/>
</dbReference>
<organism evidence="10 11">
    <name type="scientific">Lingula anatina</name>
    <name type="common">Brachiopod</name>
    <name type="synonym">Lingula unguis</name>
    <dbReference type="NCBI Taxonomy" id="7574"/>
    <lineage>
        <taxon>Eukaryota</taxon>
        <taxon>Metazoa</taxon>
        <taxon>Spiralia</taxon>
        <taxon>Lophotrochozoa</taxon>
        <taxon>Brachiopoda</taxon>
        <taxon>Linguliformea</taxon>
        <taxon>Lingulata</taxon>
        <taxon>Lingulida</taxon>
        <taxon>Linguloidea</taxon>
        <taxon>Lingulidae</taxon>
        <taxon>Lingula</taxon>
    </lineage>
</organism>
<dbReference type="InterPro" id="IPR036734">
    <property type="entry name" value="Neur_chan_lig-bd_sf"/>
</dbReference>
<dbReference type="GO" id="GO:0005230">
    <property type="term" value="F:extracellular ligand-gated monoatomic ion channel activity"/>
    <property type="evidence" value="ECO:0007669"/>
    <property type="project" value="InterPro"/>
</dbReference>
<feature type="signal peptide" evidence="7">
    <location>
        <begin position="1"/>
        <end position="30"/>
    </location>
</feature>
<dbReference type="InParanoid" id="A0A1S3JGD7"/>
<evidence type="ECO:0000256" key="2">
    <source>
        <dbReference type="ARBA" id="ARBA00009237"/>
    </source>
</evidence>
<dbReference type="InterPro" id="IPR006202">
    <property type="entry name" value="Neur_chan_lig-bd"/>
</dbReference>
<dbReference type="Pfam" id="PF02931">
    <property type="entry name" value="Neur_chan_LBD"/>
    <property type="match status" value="1"/>
</dbReference>
<dbReference type="GO" id="GO:0004888">
    <property type="term" value="F:transmembrane signaling receptor activity"/>
    <property type="evidence" value="ECO:0007669"/>
    <property type="project" value="InterPro"/>
</dbReference>
<dbReference type="GeneID" id="106173008"/>
<evidence type="ECO:0000259" key="8">
    <source>
        <dbReference type="Pfam" id="PF02931"/>
    </source>
</evidence>
<sequence length="447" mass="50949">MAASNRSKGFWHIPMLLEAVILLVISQVFCADNSSFITQERRLYKDLMKNYVKSIRPARNASDNVTVRFGLSILNIADVDLKTHTLSLNVWADEVWNEPQLSWDPNLYGGVKSLQIPAAALWKPDITLYNNFGDTYTQEANAVVLNTGVVYYVPYMRLKSYCSYDLTRFPYDTQECTLLFGSWVYDESMLDIQLNGNSSENYVSLASFREHHEWNVTMASGRRDVIKYPCCAHGFAHLTFTLTMKRLTTYYTYVYVTPCMLLNLLLPLMFLLPPETRQKTTLGIGIFIGYSILLLMLEMTLPSAFSYVPLIAMVYVTGMILVTISLGIGVLTTCCWEYAPRAKREMPPLLKTVFLGWLARVLCVNRDSYTPHQPDVSTIQQMSQLQMHDPVQELENGAFDVNDRYNVLTVPRVHDVISADWRALAVTVDRLLFVVFLVVNLVLTIVL</sequence>
<dbReference type="InterPro" id="IPR006029">
    <property type="entry name" value="Neurotrans-gated_channel_TM"/>
</dbReference>
<dbReference type="SUPFAM" id="SSF63712">
    <property type="entry name" value="Nicotinic receptor ligand binding domain-like"/>
    <property type="match status" value="1"/>
</dbReference>
<feature type="transmembrane region" description="Helical" evidence="6">
    <location>
        <begin position="311"/>
        <end position="336"/>
    </location>
</feature>
<protein>
    <submittedName>
        <fullName evidence="11">Neuronal acetylcholine receptor subunit alpha-2 isoform X1</fullName>
    </submittedName>
</protein>
<dbReference type="OrthoDB" id="410315at2759"/>
<evidence type="ECO:0000256" key="6">
    <source>
        <dbReference type="SAM" id="Phobius"/>
    </source>
</evidence>
<proteinExistence type="inferred from homology"/>
<keyword evidence="11" id="KW-0675">Receptor</keyword>
<dbReference type="Pfam" id="PF02932">
    <property type="entry name" value="Neur_chan_memb"/>
    <property type="match status" value="1"/>
</dbReference>
<comment type="similarity">
    <text evidence="2">Belongs to the ligand-gated ion channel (TC 1.A.9) family. Acetylcholine receptor (TC 1.A.9.1) subfamily.</text>
</comment>
<dbReference type="RefSeq" id="XP_013409423.1">
    <property type="nucleotide sequence ID" value="XM_013553969.2"/>
</dbReference>
<dbReference type="Gene3D" id="1.20.58.390">
    <property type="entry name" value="Neurotransmitter-gated ion-channel transmembrane domain"/>
    <property type="match status" value="1"/>
</dbReference>
<dbReference type="SUPFAM" id="SSF90112">
    <property type="entry name" value="Neurotransmitter-gated ion-channel transmembrane pore"/>
    <property type="match status" value="1"/>
</dbReference>
<evidence type="ECO:0000256" key="5">
    <source>
        <dbReference type="ARBA" id="ARBA00023136"/>
    </source>
</evidence>
<accession>A0A1S3JGD7</accession>
<feature type="chain" id="PRO_5010197142" evidence="7">
    <location>
        <begin position="31"/>
        <end position="447"/>
    </location>
</feature>
<feature type="domain" description="Neurotransmitter-gated ion-channel transmembrane" evidence="9">
    <location>
        <begin position="256"/>
        <end position="396"/>
    </location>
</feature>
<feature type="domain" description="Neurotransmitter-gated ion-channel ligand-binding" evidence="8">
    <location>
        <begin position="40"/>
        <end position="247"/>
    </location>
</feature>
<dbReference type="STRING" id="7574.A0A1S3JGD7"/>
<dbReference type="Proteomes" id="UP000085678">
    <property type="component" value="Unplaced"/>
</dbReference>
<reference evidence="11" key="1">
    <citation type="submission" date="2025-08" db="UniProtKB">
        <authorList>
            <consortium name="RefSeq"/>
        </authorList>
    </citation>
    <scope>IDENTIFICATION</scope>
    <source>
        <tissue evidence="11">Gonads</tissue>
    </source>
</reference>
<feature type="transmembrane region" description="Helical" evidence="6">
    <location>
        <begin position="428"/>
        <end position="446"/>
    </location>
</feature>
<dbReference type="CDD" id="cd18997">
    <property type="entry name" value="LGIC_ECD_nAChR"/>
    <property type="match status" value="1"/>
</dbReference>
<keyword evidence="3 6" id="KW-0812">Transmembrane</keyword>
<dbReference type="InterPro" id="IPR006201">
    <property type="entry name" value="Neur_channel"/>
</dbReference>
<dbReference type="InterPro" id="IPR038050">
    <property type="entry name" value="Neuro_actylchol_rec"/>
</dbReference>
<dbReference type="GO" id="GO:0016020">
    <property type="term" value="C:membrane"/>
    <property type="evidence" value="ECO:0007669"/>
    <property type="project" value="UniProtKB-SubCell"/>
</dbReference>
<dbReference type="PANTHER" id="PTHR18945">
    <property type="entry name" value="NEUROTRANSMITTER GATED ION CHANNEL"/>
    <property type="match status" value="1"/>
</dbReference>
<evidence type="ECO:0000259" key="9">
    <source>
        <dbReference type="Pfam" id="PF02932"/>
    </source>
</evidence>
<dbReference type="AlphaFoldDB" id="A0A1S3JGD7"/>
<gene>
    <name evidence="11" type="primary">LOC106173008</name>
</gene>
<evidence type="ECO:0000256" key="1">
    <source>
        <dbReference type="ARBA" id="ARBA00004141"/>
    </source>
</evidence>
<dbReference type="PRINTS" id="PR00252">
    <property type="entry name" value="NRIONCHANNEL"/>
</dbReference>
<keyword evidence="4 6" id="KW-1133">Transmembrane helix</keyword>
<name>A0A1S3JGD7_LINAN</name>
<dbReference type="KEGG" id="lak:106173008"/>
<evidence type="ECO:0000256" key="4">
    <source>
        <dbReference type="ARBA" id="ARBA00022989"/>
    </source>
</evidence>
<evidence type="ECO:0000313" key="10">
    <source>
        <dbReference type="Proteomes" id="UP000085678"/>
    </source>
</evidence>
<feature type="transmembrane region" description="Helical" evidence="6">
    <location>
        <begin position="250"/>
        <end position="272"/>
    </location>
</feature>
<dbReference type="InterPro" id="IPR036719">
    <property type="entry name" value="Neuro-gated_channel_TM_sf"/>
</dbReference>
<dbReference type="FunFam" id="2.70.170.10:FF:000016">
    <property type="entry name" value="Nicotinic acetylcholine receptor subunit"/>
    <property type="match status" value="1"/>
</dbReference>
<feature type="transmembrane region" description="Helical" evidence="6">
    <location>
        <begin position="284"/>
        <end position="305"/>
    </location>
</feature>
<evidence type="ECO:0000256" key="3">
    <source>
        <dbReference type="ARBA" id="ARBA00022692"/>
    </source>
</evidence>